<dbReference type="SUPFAM" id="SSF46894">
    <property type="entry name" value="C-terminal effector domain of the bipartite response regulators"/>
    <property type="match status" value="1"/>
</dbReference>
<accession>A0ABY3SLY4</accession>
<protein>
    <recommendedName>
        <fullName evidence="3">HTH luxR-type domain-containing protein</fullName>
    </recommendedName>
</protein>
<reference evidence="4 5" key="1">
    <citation type="journal article" date="2024" name="Int. J. Syst. Evol. Microbiol.">
        <title>Paenibacillus hexagrammi sp. nov., a novel bacterium isolated from the gut content of Hexagrammos agrammus.</title>
        <authorList>
            <person name="Jung H.K."/>
            <person name="Kim D.G."/>
            <person name="Zin H."/>
            <person name="Park J."/>
            <person name="Jung H."/>
            <person name="Kim Y.O."/>
            <person name="Kong H.J."/>
            <person name="Kim J.W."/>
            <person name="Kim Y.S."/>
        </authorList>
    </citation>
    <scope>NUCLEOTIDE SEQUENCE [LARGE SCALE GENOMIC DNA]</scope>
    <source>
        <strain evidence="4 5">YPD9-1</strain>
    </source>
</reference>
<dbReference type="InterPro" id="IPR029016">
    <property type="entry name" value="GAF-like_dom_sf"/>
</dbReference>
<evidence type="ECO:0000256" key="2">
    <source>
        <dbReference type="ARBA" id="ARBA00023163"/>
    </source>
</evidence>
<evidence type="ECO:0000313" key="4">
    <source>
        <dbReference type="EMBL" id="UJF34224.1"/>
    </source>
</evidence>
<dbReference type="Proteomes" id="UP001649230">
    <property type="component" value="Chromosome"/>
</dbReference>
<dbReference type="EMBL" id="CP090978">
    <property type="protein sequence ID" value="UJF34224.1"/>
    <property type="molecule type" value="Genomic_DNA"/>
</dbReference>
<keyword evidence="5" id="KW-1185">Reference proteome</keyword>
<evidence type="ECO:0000256" key="1">
    <source>
        <dbReference type="ARBA" id="ARBA00023015"/>
    </source>
</evidence>
<sequence length="274" mass="31414">MSLFGHAEALTKHWKDCSDISFETLKQWERRCIEAGMKSKTEKLVPLVAESRLKEWLQTQSPFISIVQEELSQLTGRIATPHFFIMADREGIVIHVEGRPKILRDIRHYGVQEGTSFSLEHAGINGISASMQTHSLFVVQGFEHTLQMFRDWSCICMPIYQDNEIVAYLDLTLRTGSNLCFPVALLEKAVHVIEAKWQASNPQSRRTQIYADFEQFGLTAREKEVAYGWLHNQSALQMSTVMNITEGTVRNLLKKVYVKTKVSDKGQFMRKFLA</sequence>
<proteinExistence type="predicted"/>
<evidence type="ECO:0000313" key="5">
    <source>
        <dbReference type="Proteomes" id="UP001649230"/>
    </source>
</evidence>
<feature type="domain" description="HTH luxR-type" evidence="3">
    <location>
        <begin position="215"/>
        <end position="272"/>
    </location>
</feature>
<name>A0ABY3SLY4_9BACL</name>
<dbReference type="SMART" id="SM00421">
    <property type="entry name" value="HTH_LUXR"/>
    <property type="match status" value="1"/>
</dbReference>
<evidence type="ECO:0000259" key="3">
    <source>
        <dbReference type="SMART" id="SM00421"/>
    </source>
</evidence>
<dbReference type="Gene3D" id="1.10.10.10">
    <property type="entry name" value="Winged helix-like DNA-binding domain superfamily/Winged helix DNA-binding domain"/>
    <property type="match status" value="1"/>
</dbReference>
<dbReference type="InterPro" id="IPR016032">
    <property type="entry name" value="Sig_transdc_resp-reg_C-effctor"/>
</dbReference>
<dbReference type="InterPro" id="IPR036388">
    <property type="entry name" value="WH-like_DNA-bd_sf"/>
</dbReference>
<dbReference type="RefSeq" id="WP_235120721.1">
    <property type="nucleotide sequence ID" value="NZ_CP090978.1"/>
</dbReference>
<gene>
    <name evidence="4" type="ORF">L0M14_03050</name>
</gene>
<dbReference type="InterPro" id="IPR000792">
    <property type="entry name" value="Tscrpt_reg_LuxR_C"/>
</dbReference>
<organism evidence="4 5">
    <name type="scientific">Paenibacillus hexagrammi</name>
    <dbReference type="NCBI Taxonomy" id="2908839"/>
    <lineage>
        <taxon>Bacteria</taxon>
        <taxon>Bacillati</taxon>
        <taxon>Bacillota</taxon>
        <taxon>Bacilli</taxon>
        <taxon>Bacillales</taxon>
        <taxon>Paenibacillaceae</taxon>
        <taxon>Paenibacillus</taxon>
    </lineage>
</organism>
<keyword evidence="2" id="KW-0804">Transcription</keyword>
<dbReference type="Gene3D" id="3.30.450.40">
    <property type="match status" value="1"/>
</dbReference>
<keyword evidence="1" id="KW-0805">Transcription regulation</keyword>